<dbReference type="PANTHER" id="PTHR21240">
    <property type="entry name" value="2-AMINO-3-CARBOXYLMUCONATE-6-SEMIALDEHYDE DECARBOXYLASE"/>
    <property type="match status" value="1"/>
</dbReference>
<accession>A0A1H9VFB8</accession>
<dbReference type="OrthoDB" id="9777673at2"/>
<dbReference type="GO" id="GO:0005737">
    <property type="term" value="C:cytoplasm"/>
    <property type="evidence" value="ECO:0007669"/>
    <property type="project" value="TreeGrafter"/>
</dbReference>
<evidence type="ECO:0000313" key="4">
    <source>
        <dbReference type="Proteomes" id="UP000182584"/>
    </source>
</evidence>
<protein>
    <recommendedName>
        <fullName evidence="2">Amidohydrolase-related domain-containing protein</fullName>
    </recommendedName>
</protein>
<dbReference type="SUPFAM" id="SSF51556">
    <property type="entry name" value="Metallo-dependent hydrolases"/>
    <property type="match status" value="1"/>
</dbReference>
<dbReference type="GO" id="GO:0016831">
    <property type="term" value="F:carboxy-lyase activity"/>
    <property type="evidence" value="ECO:0007669"/>
    <property type="project" value="InterPro"/>
</dbReference>
<evidence type="ECO:0000313" key="3">
    <source>
        <dbReference type="EMBL" id="SES20490.1"/>
    </source>
</evidence>
<dbReference type="GO" id="GO:0019748">
    <property type="term" value="P:secondary metabolic process"/>
    <property type="evidence" value="ECO:0007669"/>
    <property type="project" value="TreeGrafter"/>
</dbReference>
<dbReference type="EMBL" id="FOGJ01000023">
    <property type="protein sequence ID" value="SES20490.1"/>
    <property type="molecule type" value="Genomic_DNA"/>
</dbReference>
<sequence>MVIDANVYWLPKELFTDREILDAFIRAVPREYDVIAKSYVNEKGDTAISIEKPHGCENLNYFASDYDLEKQLSDMDAAGVDAAIMKLPGCQEWLTLELCKFINDATARHAKESGGRLKALAVVPPFGDRASINELNRCINDLHMTGVQMSAHYGNHYLDHPMFRDMLSVINELEIPVYVHHTPIPVDHASLLDYNNLRRSFGRCQDQITAIGRELFSGMFAELPHLKMVHSMLGGGYFTFKDMLMPRDSGGGRFDTGTDAVRKYLTENIFFEMSHAQPWGEENLEAAIKILGSDHIIYGSSYPVKQVWMTGGPDFVKKLDVSDDDKELMLCKNAQMIYGLM</sequence>
<feature type="domain" description="Amidohydrolase-related" evidence="2">
    <location>
        <begin position="96"/>
        <end position="340"/>
    </location>
</feature>
<dbReference type="InterPro" id="IPR006680">
    <property type="entry name" value="Amidohydro-rel"/>
</dbReference>
<reference evidence="3 4" key="1">
    <citation type="submission" date="2016-10" db="EMBL/GenBank/DDBJ databases">
        <authorList>
            <person name="de Groot N.N."/>
        </authorList>
    </citation>
    <scope>NUCLEOTIDE SEQUENCE [LARGE SCALE GENOMIC DNA]</scope>
    <source>
        <strain evidence="3 4">AR40</strain>
    </source>
</reference>
<dbReference type="InterPro" id="IPR032465">
    <property type="entry name" value="ACMSD"/>
</dbReference>
<dbReference type="RefSeq" id="WP_074757629.1">
    <property type="nucleotide sequence ID" value="NZ_FOGJ01000023.1"/>
</dbReference>
<name>A0A1H9VFB8_BUTFI</name>
<evidence type="ECO:0000259" key="2">
    <source>
        <dbReference type="Pfam" id="PF04909"/>
    </source>
</evidence>
<keyword evidence="1" id="KW-0456">Lyase</keyword>
<evidence type="ECO:0000256" key="1">
    <source>
        <dbReference type="ARBA" id="ARBA00023239"/>
    </source>
</evidence>
<dbReference type="AlphaFoldDB" id="A0A1H9VFB8"/>
<organism evidence="3 4">
    <name type="scientific">Butyrivibrio fibrisolvens</name>
    <dbReference type="NCBI Taxonomy" id="831"/>
    <lineage>
        <taxon>Bacteria</taxon>
        <taxon>Bacillati</taxon>
        <taxon>Bacillota</taxon>
        <taxon>Clostridia</taxon>
        <taxon>Lachnospirales</taxon>
        <taxon>Lachnospiraceae</taxon>
        <taxon>Butyrivibrio</taxon>
    </lineage>
</organism>
<proteinExistence type="predicted"/>
<gene>
    <name evidence="3" type="ORF">SAMN04487884_1238</name>
</gene>
<dbReference type="InterPro" id="IPR032466">
    <property type="entry name" value="Metal_Hydrolase"/>
</dbReference>
<dbReference type="Proteomes" id="UP000182584">
    <property type="component" value="Unassembled WGS sequence"/>
</dbReference>
<dbReference type="Pfam" id="PF04909">
    <property type="entry name" value="Amidohydro_2"/>
    <property type="match status" value="1"/>
</dbReference>
<dbReference type="Gene3D" id="3.20.20.140">
    <property type="entry name" value="Metal-dependent hydrolases"/>
    <property type="match status" value="1"/>
</dbReference>
<dbReference type="PANTHER" id="PTHR21240:SF28">
    <property type="entry name" value="ISO-OROTATE DECARBOXYLASE (EUROFUNG)"/>
    <property type="match status" value="1"/>
</dbReference>
<dbReference type="GO" id="GO:0016787">
    <property type="term" value="F:hydrolase activity"/>
    <property type="evidence" value="ECO:0007669"/>
    <property type="project" value="InterPro"/>
</dbReference>